<reference evidence="2" key="1">
    <citation type="submission" date="2020-02" db="EMBL/GenBank/DDBJ databases">
        <authorList>
            <person name="Meier V. D."/>
        </authorList>
    </citation>
    <scope>NUCLEOTIDE SEQUENCE</scope>
    <source>
        <strain evidence="2">AVDCRST_MAG34</strain>
    </source>
</reference>
<feature type="region of interest" description="Disordered" evidence="1">
    <location>
        <begin position="1"/>
        <end position="40"/>
    </location>
</feature>
<feature type="non-terminal residue" evidence="2">
    <location>
        <position position="40"/>
    </location>
</feature>
<accession>A0A6J4MP56</accession>
<feature type="compositionally biased region" description="Basic and acidic residues" evidence="1">
    <location>
        <begin position="31"/>
        <end position="40"/>
    </location>
</feature>
<dbReference type="EMBL" id="CADCUI010000076">
    <property type="protein sequence ID" value="CAA9364820.1"/>
    <property type="molecule type" value="Genomic_DNA"/>
</dbReference>
<evidence type="ECO:0000313" key="2">
    <source>
        <dbReference type="EMBL" id="CAA9364820.1"/>
    </source>
</evidence>
<proteinExistence type="predicted"/>
<feature type="non-terminal residue" evidence="2">
    <location>
        <position position="1"/>
    </location>
</feature>
<dbReference type="AlphaFoldDB" id="A0A6J4MP56"/>
<gene>
    <name evidence="2" type="ORF">AVDCRST_MAG34-2862</name>
</gene>
<evidence type="ECO:0000256" key="1">
    <source>
        <dbReference type="SAM" id="MobiDB-lite"/>
    </source>
</evidence>
<protein>
    <submittedName>
        <fullName evidence="2">Uncharacterized protein</fullName>
    </submittedName>
</protein>
<name>A0A6J4MP56_9ACTN</name>
<sequence>ACWGHAAAEAPARRGQPRAERGRAHARRPAKSGEHQSRFR</sequence>
<organism evidence="2">
    <name type="scientific">uncultured Nocardioidaceae bacterium</name>
    <dbReference type="NCBI Taxonomy" id="253824"/>
    <lineage>
        <taxon>Bacteria</taxon>
        <taxon>Bacillati</taxon>
        <taxon>Actinomycetota</taxon>
        <taxon>Actinomycetes</taxon>
        <taxon>Propionibacteriales</taxon>
        <taxon>Nocardioidaceae</taxon>
        <taxon>environmental samples</taxon>
    </lineage>
</organism>